<gene>
    <name evidence="3" type="ORF">Rain11_2685</name>
</gene>
<accession>A0A2N3HVT8</accession>
<comment type="caution">
    <text evidence="3">The sequence shown here is derived from an EMBL/GenBank/DDBJ whole genome shotgun (WGS) entry which is preliminary data.</text>
</comment>
<evidence type="ECO:0000259" key="2">
    <source>
        <dbReference type="Pfam" id="PF01609"/>
    </source>
</evidence>
<feature type="domain" description="Transposase IS4-like" evidence="2">
    <location>
        <begin position="4"/>
        <end position="168"/>
    </location>
</feature>
<dbReference type="InterPro" id="IPR002559">
    <property type="entry name" value="Transposase_11"/>
</dbReference>
<protein>
    <submittedName>
        <fullName evidence="3">Transposase DDE domain</fullName>
    </submittedName>
</protein>
<dbReference type="GO" id="GO:0003677">
    <property type="term" value="F:DNA binding"/>
    <property type="evidence" value="ECO:0007669"/>
    <property type="project" value="InterPro"/>
</dbReference>
<keyword evidence="4" id="KW-1185">Reference proteome</keyword>
<dbReference type="Pfam" id="PF01609">
    <property type="entry name" value="DDE_Tnp_1"/>
    <property type="match status" value="1"/>
</dbReference>
<dbReference type="PANTHER" id="PTHR30007:SF1">
    <property type="entry name" value="BLR1914 PROTEIN"/>
    <property type="match status" value="1"/>
</dbReference>
<name>A0A2N3HVT8_9BACT</name>
<evidence type="ECO:0000313" key="4">
    <source>
        <dbReference type="Proteomes" id="UP000233387"/>
    </source>
</evidence>
<organism evidence="3 4">
    <name type="scientific">Raineya orbicola</name>
    <dbReference type="NCBI Taxonomy" id="2016530"/>
    <lineage>
        <taxon>Bacteria</taxon>
        <taxon>Pseudomonadati</taxon>
        <taxon>Bacteroidota</taxon>
        <taxon>Cytophagia</taxon>
        <taxon>Cytophagales</taxon>
        <taxon>Raineyaceae</taxon>
        <taxon>Raineya</taxon>
    </lineage>
</organism>
<sequence length="179" mass="20712">MQLDGSHTPCKRGGAAVGYQGRKASKTSNTLYLCDNQGQMLCCASPQEGQHNDLFELQTLFDEICNFLTKAGIDVKGLFLNADAGFDSKEFRKACEQKEVIANIPHNPRNKKEIESRAYQYFDEELYKQRYVIERANAWQDQFKALIIRYETRVDTWVNLLILSFMVIFIRRIIKKNKS</sequence>
<dbReference type="EMBL" id="NKXO01000101">
    <property type="protein sequence ID" value="PKQ62151.1"/>
    <property type="molecule type" value="Genomic_DNA"/>
</dbReference>
<feature type="transmembrane region" description="Helical" evidence="1">
    <location>
        <begin position="156"/>
        <end position="174"/>
    </location>
</feature>
<dbReference type="Proteomes" id="UP000233387">
    <property type="component" value="Unassembled WGS sequence"/>
</dbReference>
<keyword evidence="1" id="KW-1133">Transmembrane helix</keyword>
<keyword evidence="1" id="KW-0472">Membrane</keyword>
<evidence type="ECO:0000313" key="3">
    <source>
        <dbReference type="EMBL" id="PKQ62151.1"/>
    </source>
</evidence>
<reference evidence="3 4" key="1">
    <citation type="submission" date="2017-06" db="EMBL/GenBank/DDBJ databases">
        <title>Raineya orbicola gen. nov., sp. nov. a slightly thermophilic bacterium of the phylum Bacteroidetes and the description of Raineyaceae fam. nov.</title>
        <authorList>
            <person name="Albuquerque L."/>
            <person name="Polonia A.R.M."/>
            <person name="Barroso C."/>
            <person name="Froufe H.J.C."/>
            <person name="Lage O."/>
            <person name="Lobo-Da-Cunha A."/>
            <person name="Egas C."/>
            <person name="Da Costa M.S."/>
        </authorList>
    </citation>
    <scope>NUCLEOTIDE SEQUENCE [LARGE SCALE GENOMIC DNA]</scope>
    <source>
        <strain evidence="3 4">SPSPC-11</strain>
    </source>
</reference>
<evidence type="ECO:0000256" key="1">
    <source>
        <dbReference type="SAM" id="Phobius"/>
    </source>
</evidence>
<dbReference type="PANTHER" id="PTHR30007">
    <property type="entry name" value="PHP DOMAIN PROTEIN"/>
    <property type="match status" value="1"/>
</dbReference>
<proteinExistence type="predicted"/>
<dbReference type="GO" id="GO:0004803">
    <property type="term" value="F:transposase activity"/>
    <property type="evidence" value="ECO:0007669"/>
    <property type="project" value="InterPro"/>
</dbReference>
<dbReference type="GO" id="GO:0006313">
    <property type="term" value="P:DNA transposition"/>
    <property type="evidence" value="ECO:0007669"/>
    <property type="project" value="InterPro"/>
</dbReference>
<dbReference type="AlphaFoldDB" id="A0A2N3HVT8"/>
<keyword evidence="1" id="KW-0812">Transmembrane</keyword>